<dbReference type="Pfam" id="PF00412">
    <property type="entry name" value="LIM"/>
    <property type="match status" value="1"/>
</dbReference>
<accession>A0AAU9ZTH0</accession>
<evidence type="ECO:0000256" key="4">
    <source>
        <dbReference type="ARBA" id="ARBA00022723"/>
    </source>
</evidence>
<dbReference type="GO" id="GO:0030036">
    <property type="term" value="P:actin cytoskeleton organization"/>
    <property type="evidence" value="ECO:0007669"/>
    <property type="project" value="TreeGrafter"/>
</dbReference>
<dbReference type="RefSeq" id="XP_051051397.1">
    <property type="nucleotide sequence ID" value="XM_051195440.1"/>
</dbReference>
<keyword evidence="2" id="KW-0963">Cytoplasm</keyword>
<dbReference type="GO" id="GO:0031941">
    <property type="term" value="C:filamentous actin"/>
    <property type="evidence" value="ECO:0007669"/>
    <property type="project" value="TreeGrafter"/>
</dbReference>
<dbReference type="PROSITE" id="PS00478">
    <property type="entry name" value="LIM_DOMAIN_1"/>
    <property type="match status" value="1"/>
</dbReference>
<dbReference type="PROSITE" id="PS50023">
    <property type="entry name" value="LIM_DOMAIN_2"/>
    <property type="match status" value="1"/>
</dbReference>
<dbReference type="GeneID" id="127230214"/>
<dbReference type="InterPro" id="IPR036034">
    <property type="entry name" value="PDZ_sf"/>
</dbReference>
<organism evidence="15 16">
    <name type="scientific">Phodopus roborovskii</name>
    <name type="common">Roborovski's desert hamster</name>
    <name type="synonym">Cricetulus roborovskii</name>
    <dbReference type="NCBI Taxonomy" id="109678"/>
    <lineage>
        <taxon>Eukaryota</taxon>
        <taxon>Metazoa</taxon>
        <taxon>Chordata</taxon>
        <taxon>Craniata</taxon>
        <taxon>Vertebrata</taxon>
        <taxon>Euteleostomi</taxon>
        <taxon>Mammalia</taxon>
        <taxon>Eutheria</taxon>
        <taxon>Euarchontoglires</taxon>
        <taxon>Glires</taxon>
        <taxon>Rodentia</taxon>
        <taxon>Myomorpha</taxon>
        <taxon>Muroidea</taxon>
        <taxon>Cricetidae</taxon>
        <taxon>Cricetinae</taxon>
        <taxon>Phodopus</taxon>
    </lineage>
</organism>
<evidence type="ECO:0000256" key="2">
    <source>
        <dbReference type="ARBA" id="ARBA00022490"/>
    </source>
</evidence>
<dbReference type="Gene3D" id="2.10.110.10">
    <property type="entry name" value="Cysteine Rich Protein"/>
    <property type="match status" value="1"/>
</dbReference>
<dbReference type="FunFam" id="2.10.110.10:FF:000085">
    <property type="entry name" value="PDZ and LIM domain 2 (mystique)"/>
    <property type="match status" value="1"/>
</dbReference>
<evidence type="ECO:0000256" key="6">
    <source>
        <dbReference type="ARBA" id="ARBA00023038"/>
    </source>
</evidence>
<evidence type="ECO:0000256" key="9">
    <source>
        <dbReference type="ARBA" id="ARBA00039370"/>
    </source>
</evidence>
<dbReference type="AlphaFoldDB" id="A0AAU9ZTH0"/>
<dbReference type="CTD" id="64236"/>
<evidence type="ECO:0000256" key="1">
    <source>
        <dbReference type="ARBA" id="ARBA00004245"/>
    </source>
</evidence>
<evidence type="ECO:0000313" key="15">
    <source>
        <dbReference type="EMBL" id="CAH6826154.1"/>
    </source>
</evidence>
<dbReference type="GO" id="GO:0061061">
    <property type="term" value="P:muscle structure development"/>
    <property type="evidence" value="ECO:0007669"/>
    <property type="project" value="TreeGrafter"/>
</dbReference>
<evidence type="ECO:0000256" key="5">
    <source>
        <dbReference type="ARBA" id="ARBA00022833"/>
    </source>
</evidence>
<dbReference type="GO" id="GO:0030018">
    <property type="term" value="C:Z disc"/>
    <property type="evidence" value="ECO:0007669"/>
    <property type="project" value="TreeGrafter"/>
</dbReference>
<dbReference type="SMART" id="SM00132">
    <property type="entry name" value="LIM"/>
    <property type="match status" value="1"/>
</dbReference>
<dbReference type="SUPFAM" id="SSF50156">
    <property type="entry name" value="PDZ domain-like"/>
    <property type="match status" value="1"/>
</dbReference>
<dbReference type="InterPro" id="IPR050604">
    <property type="entry name" value="PDZ-LIM_domain"/>
</dbReference>
<comment type="subunit">
    <text evidence="10">Interacts with alpha-actinins ACTN1 and ACTN4, FLNA and MYH9. Interacts (via LIM zinc-binding domain) with MKRN2.</text>
</comment>
<dbReference type="PROSITE" id="PS50106">
    <property type="entry name" value="PDZ"/>
    <property type="match status" value="1"/>
</dbReference>
<dbReference type="GO" id="GO:0001725">
    <property type="term" value="C:stress fiber"/>
    <property type="evidence" value="ECO:0007669"/>
    <property type="project" value="TreeGrafter"/>
</dbReference>
<dbReference type="KEGG" id="prob:127230214"/>
<keyword evidence="5 11" id="KW-0862">Zinc</keyword>
<dbReference type="InterPro" id="IPR001478">
    <property type="entry name" value="PDZ"/>
</dbReference>
<dbReference type="Pfam" id="PF15936">
    <property type="entry name" value="DUF4749"/>
    <property type="match status" value="1"/>
</dbReference>
<protein>
    <recommendedName>
        <fullName evidence="9">PDZ and LIM domain protein 2</fullName>
    </recommendedName>
</protein>
<dbReference type="GO" id="GO:0005912">
    <property type="term" value="C:adherens junction"/>
    <property type="evidence" value="ECO:0007669"/>
    <property type="project" value="TreeGrafter"/>
</dbReference>
<keyword evidence="3" id="KW-0597">Phosphoprotein</keyword>
<dbReference type="PANTHER" id="PTHR24214">
    <property type="entry name" value="PDZ AND LIM DOMAIN PROTEIN ZASP"/>
    <property type="match status" value="1"/>
</dbReference>
<dbReference type="Gene3D" id="2.30.42.10">
    <property type="match status" value="1"/>
</dbReference>
<evidence type="ECO:0000256" key="8">
    <source>
        <dbReference type="ARBA" id="ARBA00037701"/>
    </source>
</evidence>
<dbReference type="InterPro" id="IPR001781">
    <property type="entry name" value="Znf_LIM"/>
</dbReference>
<dbReference type="Pfam" id="PF00595">
    <property type="entry name" value="PDZ"/>
    <property type="match status" value="1"/>
</dbReference>
<evidence type="ECO:0000313" key="16">
    <source>
        <dbReference type="Proteomes" id="UP001152836"/>
    </source>
</evidence>
<dbReference type="GO" id="GO:0051371">
    <property type="term" value="F:muscle alpha-actinin binding"/>
    <property type="evidence" value="ECO:0007669"/>
    <property type="project" value="TreeGrafter"/>
</dbReference>
<dbReference type="SUPFAM" id="SSF57716">
    <property type="entry name" value="Glucocorticoid receptor-like (DNA-binding domain)"/>
    <property type="match status" value="1"/>
</dbReference>
<feature type="domain" description="LIM zinc-binding" evidence="13">
    <location>
        <begin position="282"/>
        <end position="342"/>
    </location>
</feature>
<proteinExistence type="predicted"/>
<dbReference type="InterPro" id="IPR031847">
    <property type="entry name" value="PDLI1-4/Zasp-like_mid"/>
</dbReference>
<dbReference type="RefSeq" id="XP_051051396.1">
    <property type="nucleotide sequence ID" value="XM_051195439.1"/>
</dbReference>
<dbReference type="PANTHER" id="PTHR24214:SF1">
    <property type="entry name" value="PDZ AND LIM DOMAIN PROTEIN 2"/>
    <property type="match status" value="1"/>
</dbReference>
<evidence type="ECO:0000256" key="10">
    <source>
        <dbReference type="ARBA" id="ARBA00046459"/>
    </source>
</evidence>
<dbReference type="GO" id="GO:0046872">
    <property type="term" value="F:metal ion binding"/>
    <property type="evidence" value="ECO:0007669"/>
    <property type="project" value="UniProtKB-KW"/>
</dbReference>
<dbReference type="FunFam" id="2.30.42.10:FF:000130">
    <property type="entry name" value="PDZ and LIM domain 2 (mystique)"/>
    <property type="match status" value="1"/>
</dbReference>
<dbReference type="CDD" id="cd09449">
    <property type="entry name" value="LIM_Mystique"/>
    <property type="match status" value="1"/>
</dbReference>
<feature type="compositionally biased region" description="Polar residues" evidence="12">
    <location>
        <begin position="178"/>
        <end position="190"/>
    </location>
</feature>
<gene>
    <name evidence="15" type="primary">Pdlim2</name>
    <name evidence="15" type="ORF">PHOROB_LOCUS11190</name>
</gene>
<evidence type="ECO:0000256" key="7">
    <source>
        <dbReference type="ARBA" id="ARBA00023212"/>
    </source>
</evidence>
<feature type="domain" description="PDZ" evidence="14">
    <location>
        <begin position="1"/>
        <end position="84"/>
    </location>
</feature>
<comment type="subcellular location">
    <subcellularLocation>
        <location evidence="1">Cytoplasm</location>
        <location evidence="1">Cytoskeleton</location>
    </subcellularLocation>
</comment>
<dbReference type="GO" id="GO:0007507">
    <property type="term" value="P:heart development"/>
    <property type="evidence" value="ECO:0007669"/>
    <property type="project" value="TreeGrafter"/>
</dbReference>
<dbReference type="CDD" id="cd06753">
    <property type="entry name" value="PDZ_PDLIM-like"/>
    <property type="match status" value="1"/>
</dbReference>
<comment type="caution">
    <text evidence="15">The sequence shown here is derived from an EMBL/GenBank/DDBJ whole genome shotgun (WGS) entry which is preliminary data.</text>
</comment>
<feature type="region of interest" description="Disordered" evidence="12">
    <location>
        <begin position="168"/>
        <end position="209"/>
    </location>
</feature>
<evidence type="ECO:0000256" key="11">
    <source>
        <dbReference type="PROSITE-ProRule" id="PRU00125"/>
    </source>
</evidence>
<dbReference type="EMBL" id="CALSGD010001495">
    <property type="protein sequence ID" value="CAH6826154.1"/>
    <property type="molecule type" value="Genomic_DNA"/>
</dbReference>
<feature type="compositionally biased region" description="Low complexity" evidence="12">
    <location>
        <begin position="200"/>
        <end position="209"/>
    </location>
</feature>
<name>A0AAU9ZTH0_PHORO</name>
<evidence type="ECO:0000259" key="13">
    <source>
        <dbReference type="PROSITE" id="PS50023"/>
    </source>
</evidence>
<sequence length="353" mass="38173">MPLTVDVVGPAPWGFRISGGRDFHTPIIVTKVTERGKAEAADLRPGDIIVAINGENAESMLHAEAQSKIRQSASPLRLQLDRSQPAFPGQTNGEGSLEVLTARFQGSLRTHHDSQSSKRPAYFSQASLSPSPGSPFSTPPPTSPFAVSGEDVIGYSFQSLTHSPGLAATHHLSYPGHPTSQQAGHSSPSNYAVKGPLHSPGPRSSSPRFRSLDLEEDSEVFKMLQENRQGRAAPRQSSSFRLLQEALEAEERGGTPAFVPSSLGPQASLPTSKALASPPKLHTCEKCSANISNQAVRIQEGRYRHPGCYTCADCGLNLKMRGHFWVGNELYCEKHARQRYSMPGTLSSQRLTL</sequence>
<evidence type="ECO:0000256" key="3">
    <source>
        <dbReference type="ARBA" id="ARBA00022553"/>
    </source>
</evidence>
<keyword evidence="16" id="KW-1185">Reference proteome</keyword>
<keyword evidence="6 11" id="KW-0440">LIM domain</keyword>
<dbReference type="Proteomes" id="UP001152836">
    <property type="component" value="Unassembled WGS sequence"/>
</dbReference>
<dbReference type="SMART" id="SM00228">
    <property type="entry name" value="PDZ"/>
    <property type="match status" value="1"/>
</dbReference>
<feature type="region of interest" description="Disordered" evidence="12">
    <location>
        <begin position="107"/>
        <end position="147"/>
    </location>
</feature>
<comment type="function">
    <text evidence="8">Probable adapter protein located at the actin cytoskeleton that promotes cell attachment. Necessary for the migratory capacity of epithelial cells. Overexpression enhances cell adhesion to collagen and fibronectin and suppresses anchorage independent growth. May contribute to tumor cell migratory capacity.</text>
</comment>
<evidence type="ECO:0000256" key="12">
    <source>
        <dbReference type="SAM" id="MobiDB-lite"/>
    </source>
</evidence>
<dbReference type="GO" id="GO:0003779">
    <property type="term" value="F:actin binding"/>
    <property type="evidence" value="ECO:0007669"/>
    <property type="project" value="TreeGrafter"/>
</dbReference>
<evidence type="ECO:0000259" key="14">
    <source>
        <dbReference type="PROSITE" id="PS50106"/>
    </source>
</evidence>
<keyword evidence="4 11" id="KW-0479">Metal-binding</keyword>
<reference evidence="15" key="1">
    <citation type="submission" date="2022-06" db="EMBL/GenBank/DDBJ databases">
        <authorList>
            <person name="Andreotti S."/>
            <person name="Wyler E."/>
        </authorList>
    </citation>
    <scope>NUCLEOTIDE SEQUENCE</scope>
</reference>
<keyword evidence="7" id="KW-0206">Cytoskeleton</keyword>